<dbReference type="KEGG" id="mlr:MELLADRAFT_93209"/>
<dbReference type="InParanoid" id="F4S478"/>
<feature type="compositionally biased region" description="Polar residues" evidence="1">
    <location>
        <begin position="211"/>
        <end position="224"/>
    </location>
</feature>
<name>F4S478_MELLP</name>
<protein>
    <submittedName>
        <fullName evidence="2">Uncharacterized protein</fullName>
    </submittedName>
</protein>
<gene>
    <name evidence="2" type="ORF">MELLADRAFT_93209</name>
</gene>
<organism evidence="3">
    <name type="scientific">Melampsora larici-populina (strain 98AG31 / pathotype 3-4-7)</name>
    <name type="common">Poplar leaf rust fungus</name>
    <dbReference type="NCBI Taxonomy" id="747676"/>
    <lineage>
        <taxon>Eukaryota</taxon>
        <taxon>Fungi</taxon>
        <taxon>Dikarya</taxon>
        <taxon>Basidiomycota</taxon>
        <taxon>Pucciniomycotina</taxon>
        <taxon>Pucciniomycetes</taxon>
        <taxon>Pucciniales</taxon>
        <taxon>Melampsoraceae</taxon>
        <taxon>Melampsora</taxon>
    </lineage>
</organism>
<proteinExistence type="predicted"/>
<dbReference type="RefSeq" id="XP_007416201.1">
    <property type="nucleotide sequence ID" value="XM_007416139.1"/>
</dbReference>
<feature type="region of interest" description="Disordered" evidence="1">
    <location>
        <begin position="199"/>
        <end position="231"/>
    </location>
</feature>
<dbReference type="EMBL" id="GL883146">
    <property type="protein sequence ID" value="EGG00554.1"/>
    <property type="molecule type" value="Genomic_DNA"/>
</dbReference>
<keyword evidence="3" id="KW-1185">Reference proteome</keyword>
<dbReference type="HOGENOM" id="CLU_1027047_0_0_1"/>
<dbReference type="Proteomes" id="UP000001072">
    <property type="component" value="Unassembled WGS sequence"/>
</dbReference>
<reference evidence="3" key="1">
    <citation type="journal article" date="2011" name="Proc. Natl. Acad. Sci. U.S.A.">
        <title>Obligate biotrophy features unraveled by the genomic analysis of rust fungi.</title>
        <authorList>
            <person name="Duplessis S."/>
            <person name="Cuomo C.A."/>
            <person name="Lin Y.-C."/>
            <person name="Aerts A."/>
            <person name="Tisserant E."/>
            <person name="Veneault-Fourrey C."/>
            <person name="Joly D.L."/>
            <person name="Hacquard S."/>
            <person name="Amselem J."/>
            <person name="Cantarel B.L."/>
            <person name="Chiu R."/>
            <person name="Coutinho P.M."/>
            <person name="Feau N."/>
            <person name="Field M."/>
            <person name="Frey P."/>
            <person name="Gelhaye E."/>
            <person name="Goldberg J."/>
            <person name="Grabherr M.G."/>
            <person name="Kodira C.D."/>
            <person name="Kohler A."/>
            <person name="Kuees U."/>
            <person name="Lindquist E.A."/>
            <person name="Lucas S.M."/>
            <person name="Mago R."/>
            <person name="Mauceli E."/>
            <person name="Morin E."/>
            <person name="Murat C."/>
            <person name="Pangilinan J.L."/>
            <person name="Park R."/>
            <person name="Pearson M."/>
            <person name="Quesneville H."/>
            <person name="Rouhier N."/>
            <person name="Sakthikumar S."/>
            <person name="Salamov A.A."/>
            <person name="Schmutz J."/>
            <person name="Selles B."/>
            <person name="Shapiro H."/>
            <person name="Tanguay P."/>
            <person name="Tuskan G.A."/>
            <person name="Henrissat B."/>
            <person name="Van de Peer Y."/>
            <person name="Rouze P."/>
            <person name="Ellis J.G."/>
            <person name="Dodds P.N."/>
            <person name="Schein J.E."/>
            <person name="Zhong S."/>
            <person name="Hamelin R.C."/>
            <person name="Grigoriev I.V."/>
            <person name="Szabo L.J."/>
            <person name="Martin F."/>
        </authorList>
    </citation>
    <scope>NUCLEOTIDE SEQUENCE [LARGE SCALE GENOMIC DNA]</scope>
    <source>
        <strain evidence="3">98AG31 / pathotype 3-4-7</strain>
    </source>
</reference>
<accession>F4S478</accession>
<dbReference type="GeneID" id="18936503"/>
<evidence type="ECO:0000313" key="3">
    <source>
        <dbReference type="Proteomes" id="UP000001072"/>
    </source>
</evidence>
<sequence>MQNQTYHRLAFPCLVNQDPQSISYPPPSHHLLTNKFQYAIPIIVGRMPEALQKAASSWLSPSKNLHIVNSKTTITSFSFLTCSMANRRLSQVPSRPTNNRLDVMSCAIQTCSYQALVEQGIGGPLMYAQNMLPLTYGPASPKSLPLKGTNRQSYYPSALITPSITPFLNRSHAGLTPSLSQSSLVYTFNPHINPLIFESTQPTDSPPMDLTTLSPDLNSTNRPNASKKRPTLTLDMEPGNDFAIVDRTRPNTRLMTQVWWTYQPPKLCWSL</sequence>
<dbReference type="AlphaFoldDB" id="F4S478"/>
<dbReference type="VEuPathDB" id="FungiDB:MELLADRAFT_93209"/>
<evidence type="ECO:0000256" key="1">
    <source>
        <dbReference type="SAM" id="MobiDB-lite"/>
    </source>
</evidence>
<evidence type="ECO:0000313" key="2">
    <source>
        <dbReference type="EMBL" id="EGG00554.1"/>
    </source>
</evidence>